<proteinExistence type="predicted"/>
<sequence>MCLPFCCGNEDHGSPSPQGGTGTTATHDPHRGDGKTEPVVWPSTGNEKESNNGNGASEYMKRENFKNGRSTDSPPTPPPPTLLPPTPPPQSPEGWSEQDSSSPSRQASEHIDKHKSPSPTPATKVPKMSEESPEHSGQISTVPTSATKGPKQPEHLPAGPHHQGPVSAPARQPKGKATDTIRTPPSPQIARRGGEGDYYPTAAPTVPVFEPAAHNGLGDYGHDDNDHAYGYGGKVDPRPAGKSRH</sequence>
<dbReference type="AlphaFoldDB" id="A0ABC9DZC9"/>
<accession>A0ABC9DZC9</accession>
<feature type="compositionally biased region" description="Polar residues" evidence="1">
    <location>
        <begin position="97"/>
        <end position="106"/>
    </location>
</feature>
<keyword evidence="3" id="KW-1185">Reference proteome</keyword>
<dbReference type="Proteomes" id="UP001497457">
    <property type="component" value="Chromosome 35b"/>
</dbReference>
<name>A0ABC9DZC9_9POAL</name>
<evidence type="ECO:0000313" key="2">
    <source>
        <dbReference type="EMBL" id="CAL5047578.1"/>
    </source>
</evidence>
<protein>
    <submittedName>
        <fullName evidence="2">Uncharacterized protein</fullName>
    </submittedName>
</protein>
<feature type="compositionally biased region" description="Pro residues" evidence="1">
    <location>
        <begin position="74"/>
        <end position="91"/>
    </location>
</feature>
<reference evidence="2" key="1">
    <citation type="submission" date="2024-10" db="EMBL/GenBank/DDBJ databases">
        <authorList>
            <person name="Ryan C."/>
        </authorList>
    </citation>
    <scope>NUCLEOTIDE SEQUENCE [LARGE SCALE GENOMIC DNA]</scope>
</reference>
<evidence type="ECO:0000256" key="1">
    <source>
        <dbReference type="SAM" id="MobiDB-lite"/>
    </source>
</evidence>
<organism evidence="2 3">
    <name type="scientific">Urochloa decumbens</name>
    <dbReference type="NCBI Taxonomy" id="240449"/>
    <lineage>
        <taxon>Eukaryota</taxon>
        <taxon>Viridiplantae</taxon>
        <taxon>Streptophyta</taxon>
        <taxon>Embryophyta</taxon>
        <taxon>Tracheophyta</taxon>
        <taxon>Spermatophyta</taxon>
        <taxon>Magnoliopsida</taxon>
        <taxon>Liliopsida</taxon>
        <taxon>Poales</taxon>
        <taxon>Poaceae</taxon>
        <taxon>PACMAD clade</taxon>
        <taxon>Panicoideae</taxon>
        <taxon>Panicodae</taxon>
        <taxon>Paniceae</taxon>
        <taxon>Melinidinae</taxon>
        <taxon>Urochloa</taxon>
    </lineage>
</organism>
<feature type="region of interest" description="Disordered" evidence="1">
    <location>
        <begin position="1"/>
        <end position="245"/>
    </location>
</feature>
<feature type="compositionally biased region" description="Basic and acidic residues" evidence="1">
    <location>
        <begin position="27"/>
        <end position="36"/>
    </location>
</feature>
<dbReference type="EMBL" id="OZ075145">
    <property type="protein sequence ID" value="CAL5047578.1"/>
    <property type="molecule type" value="Genomic_DNA"/>
</dbReference>
<gene>
    <name evidence="2" type="ORF">URODEC1_LOCUS90003</name>
</gene>
<evidence type="ECO:0000313" key="3">
    <source>
        <dbReference type="Proteomes" id="UP001497457"/>
    </source>
</evidence>
<feature type="compositionally biased region" description="Polar residues" evidence="1">
    <location>
        <begin position="135"/>
        <end position="147"/>
    </location>
</feature>